<keyword evidence="4" id="KW-1133">Transmembrane helix</keyword>
<dbReference type="GO" id="GO:0008270">
    <property type="term" value="F:zinc ion binding"/>
    <property type="evidence" value="ECO:0007669"/>
    <property type="project" value="InterPro"/>
</dbReference>
<dbReference type="STRING" id="215250.A0A316YV99"/>
<proteinExistence type="predicted"/>
<feature type="region of interest" description="Disordered" evidence="3">
    <location>
        <begin position="437"/>
        <end position="467"/>
    </location>
</feature>
<dbReference type="Pfam" id="PF04082">
    <property type="entry name" value="Fungal_trans"/>
    <property type="match status" value="1"/>
</dbReference>
<evidence type="ECO:0000256" key="4">
    <source>
        <dbReference type="SAM" id="Phobius"/>
    </source>
</evidence>
<feature type="compositionally biased region" description="Low complexity" evidence="3">
    <location>
        <begin position="451"/>
        <end position="461"/>
    </location>
</feature>
<dbReference type="GeneID" id="37039811"/>
<evidence type="ECO:0000259" key="5">
    <source>
        <dbReference type="SMART" id="SM00906"/>
    </source>
</evidence>
<keyword evidence="2" id="KW-0539">Nucleus</keyword>
<evidence type="ECO:0000256" key="2">
    <source>
        <dbReference type="ARBA" id="ARBA00023242"/>
    </source>
</evidence>
<dbReference type="SMART" id="SM00906">
    <property type="entry name" value="Fungal_trans"/>
    <property type="match status" value="1"/>
</dbReference>
<dbReference type="InParanoid" id="A0A316YV99"/>
<dbReference type="InterPro" id="IPR007219">
    <property type="entry name" value="XnlR_reg_dom"/>
</dbReference>
<feature type="transmembrane region" description="Helical" evidence="4">
    <location>
        <begin position="29"/>
        <end position="48"/>
    </location>
</feature>
<dbReference type="AlphaFoldDB" id="A0A316YV99"/>
<feature type="domain" description="Xylanolytic transcriptional activator regulatory" evidence="5">
    <location>
        <begin position="105"/>
        <end position="203"/>
    </location>
</feature>
<dbReference type="GO" id="GO:0003677">
    <property type="term" value="F:DNA binding"/>
    <property type="evidence" value="ECO:0007669"/>
    <property type="project" value="InterPro"/>
</dbReference>
<keyword evidence="7" id="KW-1185">Reference proteome</keyword>
<keyword evidence="4" id="KW-0472">Membrane</keyword>
<sequence length="567" mass="63458">MALPRKRLEPALKALVRNRGRMERNLHQFAILAAILSLAIITAPVGLLREPNEPETRFAEARSLVDAVHLALLTASTFQSDDLDKVMAWVLLSRVHGIEERTQNAWEAATSALRSSYAMGLHRERPQGAKARGSSSSAAPRSEMLMASSDDGDGNGDGEDEVRRQVWAMCLFQERSLSLALNRPSMASDAMHTTRPPKGYSNETRDRLDSDETRVLSNAYYHSLALLMGRVNDVVQRTDGHSLYDQAEAIDEEIDVFRRSMDPFLGPFSTDVNELVEAPTLASEMLHCHRWVLHAELDALRIALHRPFLSPTSVGCRQSRAASIQASWDSLARRSKLVFTFQKRYGSGTTPRSFLVLINQSQRFSMVLACCISLLINPRDGDALKLREVIGRYLELMPRRTSRYIREGDHRRIRSLERETRILELFLDQADRLAALIPDDPSSLTPPKEGQLQQQQQQQQQRASIQSQPLTAGFDTSMTMDQTNDVIKAFFSRPPPANFQHSSALAVPTAATRPVQRTQQEEQEYNPFALLMRGQADEAQLQSSLVEALCAGMNWSTPSYSAFGPGT</sequence>
<accession>A0A316YV99</accession>
<feature type="compositionally biased region" description="Low complexity" evidence="3">
    <location>
        <begin position="128"/>
        <end position="142"/>
    </location>
</feature>
<organism evidence="6 7">
    <name type="scientific">Acaromyces ingoldii</name>
    <dbReference type="NCBI Taxonomy" id="215250"/>
    <lineage>
        <taxon>Eukaryota</taxon>
        <taxon>Fungi</taxon>
        <taxon>Dikarya</taxon>
        <taxon>Basidiomycota</taxon>
        <taxon>Ustilaginomycotina</taxon>
        <taxon>Exobasidiomycetes</taxon>
        <taxon>Exobasidiales</taxon>
        <taxon>Cryptobasidiaceae</taxon>
        <taxon>Acaromyces</taxon>
    </lineage>
</organism>
<reference evidence="6 7" key="1">
    <citation type="journal article" date="2018" name="Mol. Biol. Evol.">
        <title>Broad Genomic Sampling Reveals a Smut Pathogenic Ancestry of the Fungal Clade Ustilaginomycotina.</title>
        <authorList>
            <person name="Kijpornyongpan T."/>
            <person name="Mondo S.J."/>
            <person name="Barry K."/>
            <person name="Sandor L."/>
            <person name="Lee J."/>
            <person name="Lipzen A."/>
            <person name="Pangilinan J."/>
            <person name="LaButti K."/>
            <person name="Hainaut M."/>
            <person name="Henrissat B."/>
            <person name="Grigoriev I.V."/>
            <person name="Spatafora J.W."/>
            <person name="Aime M.C."/>
        </authorList>
    </citation>
    <scope>NUCLEOTIDE SEQUENCE [LARGE SCALE GENOMIC DNA]</scope>
    <source>
        <strain evidence="6 7">MCA 4198</strain>
    </source>
</reference>
<evidence type="ECO:0000313" key="6">
    <source>
        <dbReference type="EMBL" id="PWN92986.1"/>
    </source>
</evidence>
<name>A0A316YV99_9BASI</name>
<protein>
    <recommendedName>
        <fullName evidence="5">Xylanolytic transcriptional activator regulatory domain-containing protein</fullName>
    </recommendedName>
</protein>
<keyword evidence="4" id="KW-0812">Transmembrane</keyword>
<dbReference type="PANTHER" id="PTHR31001">
    <property type="entry name" value="UNCHARACTERIZED TRANSCRIPTIONAL REGULATORY PROTEIN"/>
    <property type="match status" value="1"/>
</dbReference>
<dbReference type="RefSeq" id="XP_025380184.1">
    <property type="nucleotide sequence ID" value="XM_025517895.1"/>
</dbReference>
<dbReference type="EMBL" id="KZ819634">
    <property type="protein sequence ID" value="PWN92986.1"/>
    <property type="molecule type" value="Genomic_DNA"/>
</dbReference>
<evidence type="ECO:0000256" key="3">
    <source>
        <dbReference type="SAM" id="MobiDB-lite"/>
    </source>
</evidence>
<feature type="compositionally biased region" description="Acidic residues" evidence="3">
    <location>
        <begin position="150"/>
        <end position="160"/>
    </location>
</feature>
<evidence type="ECO:0000256" key="1">
    <source>
        <dbReference type="ARBA" id="ARBA00004123"/>
    </source>
</evidence>
<dbReference type="GO" id="GO:0005634">
    <property type="term" value="C:nucleus"/>
    <property type="evidence" value="ECO:0007669"/>
    <property type="project" value="UniProtKB-SubCell"/>
</dbReference>
<dbReference type="GO" id="GO:0006351">
    <property type="term" value="P:DNA-templated transcription"/>
    <property type="evidence" value="ECO:0007669"/>
    <property type="project" value="InterPro"/>
</dbReference>
<feature type="region of interest" description="Disordered" evidence="3">
    <location>
        <begin position="123"/>
        <end position="160"/>
    </location>
</feature>
<comment type="subcellular location">
    <subcellularLocation>
        <location evidence="1">Nucleus</location>
    </subcellularLocation>
</comment>
<dbReference type="InterPro" id="IPR050613">
    <property type="entry name" value="Sec_Metabolite_Reg"/>
</dbReference>
<dbReference type="CDD" id="cd12148">
    <property type="entry name" value="fungal_TF_MHR"/>
    <property type="match status" value="1"/>
</dbReference>
<evidence type="ECO:0000313" key="7">
    <source>
        <dbReference type="Proteomes" id="UP000245768"/>
    </source>
</evidence>
<gene>
    <name evidence="6" type="ORF">FA10DRAFT_11536</name>
</gene>
<feature type="region of interest" description="Disordered" evidence="3">
    <location>
        <begin position="185"/>
        <end position="208"/>
    </location>
</feature>
<dbReference type="PANTHER" id="PTHR31001:SF87">
    <property type="entry name" value="COL-21"/>
    <property type="match status" value="1"/>
</dbReference>
<dbReference type="Proteomes" id="UP000245768">
    <property type="component" value="Unassembled WGS sequence"/>
</dbReference>